<dbReference type="AlphaFoldDB" id="A0A1J7J7N9"/>
<keyword evidence="2" id="KW-0378">Hydrolase</keyword>
<dbReference type="OrthoDB" id="4760831at2759"/>
<keyword evidence="6" id="KW-1185">Reference proteome</keyword>
<keyword evidence="2" id="KW-0645">Protease</keyword>
<keyword evidence="1" id="KW-0053">Apoptosis</keyword>
<keyword evidence="3" id="KW-0865">Zymogen</keyword>
<protein>
    <recommendedName>
        <fullName evidence="4">Peptidase C14 caspase domain-containing protein</fullName>
    </recommendedName>
</protein>
<name>A0A1J7J7N9_9PEZI</name>
<dbReference type="STRING" id="1408157.A0A1J7J7N9"/>
<dbReference type="Proteomes" id="UP000182658">
    <property type="component" value="Unassembled WGS sequence"/>
</dbReference>
<evidence type="ECO:0000259" key="4">
    <source>
        <dbReference type="Pfam" id="PF00656"/>
    </source>
</evidence>
<dbReference type="InterPro" id="IPR029030">
    <property type="entry name" value="Caspase-like_dom_sf"/>
</dbReference>
<dbReference type="GO" id="GO:0004197">
    <property type="term" value="F:cysteine-type endopeptidase activity"/>
    <property type="evidence" value="ECO:0007669"/>
    <property type="project" value="InterPro"/>
</dbReference>
<accession>A0A1J7J7N9</accession>
<proteinExistence type="predicted"/>
<dbReference type="GO" id="GO:0006915">
    <property type="term" value="P:apoptotic process"/>
    <property type="evidence" value="ECO:0007669"/>
    <property type="project" value="UniProtKB-KW"/>
</dbReference>
<keyword evidence="2" id="KW-0788">Thiol protease</keyword>
<dbReference type="GO" id="GO:0006508">
    <property type="term" value="P:proteolysis"/>
    <property type="evidence" value="ECO:0007669"/>
    <property type="project" value="InterPro"/>
</dbReference>
<evidence type="ECO:0000313" key="5">
    <source>
        <dbReference type="EMBL" id="OIW25188.1"/>
    </source>
</evidence>
<dbReference type="InParanoid" id="A0A1J7J7N9"/>
<feature type="domain" description="Peptidase C14 caspase" evidence="4">
    <location>
        <begin position="52"/>
        <end position="155"/>
    </location>
</feature>
<dbReference type="Pfam" id="PF00656">
    <property type="entry name" value="Peptidase_C14"/>
    <property type="match status" value="1"/>
</dbReference>
<dbReference type="EMBL" id="KV875102">
    <property type="protein sequence ID" value="OIW25188.1"/>
    <property type="molecule type" value="Genomic_DNA"/>
</dbReference>
<dbReference type="SUPFAM" id="SSF52129">
    <property type="entry name" value="Caspase-like"/>
    <property type="match status" value="1"/>
</dbReference>
<dbReference type="InterPro" id="IPR011600">
    <property type="entry name" value="Pept_C14_caspase"/>
</dbReference>
<evidence type="ECO:0000256" key="2">
    <source>
        <dbReference type="ARBA" id="ARBA00022807"/>
    </source>
</evidence>
<dbReference type="Gene3D" id="3.40.50.1460">
    <property type="match status" value="1"/>
</dbReference>
<organism evidence="5 6">
    <name type="scientific">Coniochaeta ligniaria NRRL 30616</name>
    <dbReference type="NCBI Taxonomy" id="1408157"/>
    <lineage>
        <taxon>Eukaryota</taxon>
        <taxon>Fungi</taxon>
        <taxon>Dikarya</taxon>
        <taxon>Ascomycota</taxon>
        <taxon>Pezizomycotina</taxon>
        <taxon>Sordariomycetes</taxon>
        <taxon>Sordariomycetidae</taxon>
        <taxon>Coniochaetales</taxon>
        <taxon>Coniochaetaceae</taxon>
        <taxon>Coniochaeta</taxon>
    </lineage>
</organism>
<reference evidence="5 6" key="1">
    <citation type="submission" date="2016-10" db="EMBL/GenBank/DDBJ databases">
        <title>Draft genome sequence of Coniochaeta ligniaria NRRL30616, a lignocellulolytic fungus for bioabatement of inhibitors in plant biomass hydrolysates.</title>
        <authorList>
            <consortium name="DOE Joint Genome Institute"/>
            <person name="Jimenez D.J."/>
            <person name="Hector R.E."/>
            <person name="Riley R."/>
            <person name="Sun H."/>
            <person name="Grigoriev I.V."/>
            <person name="Van Elsas J.D."/>
            <person name="Nichols N.N."/>
        </authorList>
    </citation>
    <scope>NUCLEOTIDE SEQUENCE [LARGE SCALE GENOMIC DNA]</scope>
    <source>
        <strain evidence="5 6">NRRL 30616</strain>
    </source>
</reference>
<evidence type="ECO:0000256" key="3">
    <source>
        <dbReference type="ARBA" id="ARBA00023145"/>
    </source>
</evidence>
<evidence type="ECO:0000313" key="6">
    <source>
        <dbReference type="Proteomes" id="UP000182658"/>
    </source>
</evidence>
<gene>
    <name evidence="5" type="ORF">CONLIGDRAFT_84214</name>
</gene>
<sequence>MSVQGPRQGQISVPGTQMCPASGHIPRGSYRQVIVLVVYFANGFTPGGKRGVNMVEKAFMSYHYSVVKYALPDQEPTHDLLMKLRVLQEHISPDTLLIIYYAGHGGLSGHPDSSLHLAGSQCFTSATTIRWRDIYPRILSFKCDVLTILDCCRSGAAALTPCHVAAVNTVHQVDTTFSKEVIATAGFQTVCWAGQEFSLALILPGVLRVYQQTGNLDRLDSSILFNEVSFRMKEHYKTMPPGSFGSGKRTGSWQDATATNPVHYEVVQGTSRGIALRPLAQPRPCVRTFLSAPLDVRIAHSFQFLYGANFTSAVLAFEAEIMDNEYEKIRKLQDQDIV</sequence>
<evidence type="ECO:0000256" key="1">
    <source>
        <dbReference type="ARBA" id="ARBA00022703"/>
    </source>
</evidence>